<dbReference type="Gene3D" id="2.40.50.1070">
    <property type="match status" value="1"/>
</dbReference>
<feature type="binding site" evidence="6">
    <location>
        <position position="361"/>
    </location>
    <ligand>
        <name>S-adenosyl-L-methionine</name>
        <dbReference type="ChEBI" id="CHEBI:59789"/>
    </ligand>
</feature>
<keyword evidence="2 6" id="KW-0489">Methyltransferase</keyword>
<dbReference type="InterPro" id="IPR010280">
    <property type="entry name" value="U5_MeTrfase_fam"/>
</dbReference>
<evidence type="ECO:0000256" key="2">
    <source>
        <dbReference type="ARBA" id="ARBA00022603"/>
    </source>
</evidence>
<gene>
    <name evidence="7" type="ORF">NFI95_04485</name>
</gene>
<dbReference type="Proteomes" id="UP001524587">
    <property type="component" value="Unassembled WGS sequence"/>
</dbReference>
<dbReference type="PROSITE" id="PS51687">
    <property type="entry name" value="SAM_MT_RNA_M5U"/>
    <property type="match status" value="1"/>
</dbReference>
<feature type="binding site" evidence="6">
    <location>
        <position position="317"/>
    </location>
    <ligand>
        <name>S-adenosyl-L-methionine</name>
        <dbReference type="ChEBI" id="CHEBI:59789"/>
    </ligand>
</feature>
<feature type="binding site" evidence="6">
    <location>
        <position position="266"/>
    </location>
    <ligand>
        <name>S-adenosyl-L-methionine</name>
        <dbReference type="ChEBI" id="CHEBI:59789"/>
    </ligand>
</feature>
<dbReference type="Gene3D" id="2.40.50.140">
    <property type="entry name" value="Nucleic acid-binding proteins"/>
    <property type="match status" value="1"/>
</dbReference>
<organism evidence="7 8">
    <name type="scientific">Endosaccharibacter trunci</name>
    <dbReference type="NCBI Taxonomy" id="2812733"/>
    <lineage>
        <taxon>Bacteria</taxon>
        <taxon>Pseudomonadati</taxon>
        <taxon>Pseudomonadota</taxon>
        <taxon>Alphaproteobacteria</taxon>
        <taxon>Acetobacterales</taxon>
        <taxon>Acetobacteraceae</taxon>
        <taxon>Endosaccharibacter</taxon>
    </lineage>
</organism>
<keyword evidence="5" id="KW-0411">Iron-sulfur</keyword>
<accession>A0ABT1W4D1</accession>
<dbReference type="InterPro" id="IPR029063">
    <property type="entry name" value="SAM-dependent_MTases_sf"/>
</dbReference>
<dbReference type="GO" id="GO:0008168">
    <property type="term" value="F:methyltransferase activity"/>
    <property type="evidence" value="ECO:0007669"/>
    <property type="project" value="UniProtKB-KW"/>
</dbReference>
<dbReference type="Pfam" id="PF05958">
    <property type="entry name" value="tRNA_U5-meth_tr"/>
    <property type="match status" value="1"/>
</dbReference>
<keyword evidence="1" id="KW-0004">4Fe-4S</keyword>
<keyword evidence="1" id="KW-0479">Metal-binding</keyword>
<evidence type="ECO:0000256" key="4">
    <source>
        <dbReference type="ARBA" id="ARBA00022691"/>
    </source>
</evidence>
<evidence type="ECO:0000313" key="7">
    <source>
        <dbReference type="EMBL" id="MCQ8277704.1"/>
    </source>
</evidence>
<dbReference type="PANTHER" id="PTHR11061">
    <property type="entry name" value="RNA M5U METHYLTRANSFERASE"/>
    <property type="match status" value="1"/>
</dbReference>
<dbReference type="RefSeq" id="WP_422863159.1">
    <property type="nucleotide sequence ID" value="NZ_JAMSKV010000003.1"/>
</dbReference>
<feature type="active site" description="Nucleophile" evidence="6">
    <location>
        <position position="387"/>
    </location>
</feature>
<evidence type="ECO:0000256" key="3">
    <source>
        <dbReference type="ARBA" id="ARBA00022679"/>
    </source>
</evidence>
<keyword evidence="4 6" id="KW-0949">S-adenosyl-L-methionine</keyword>
<evidence type="ECO:0000256" key="6">
    <source>
        <dbReference type="PROSITE-ProRule" id="PRU01024"/>
    </source>
</evidence>
<dbReference type="SUPFAM" id="SSF50249">
    <property type="entry name" value="Nucleic acid-binding proteins"/>
    <property type="match status" value="1"/>
</dbReference>
<evidence type="ECO:0000256" key="5">
    <source>
        <dbReference type="ARBA" id="ARBA00023014"/>
    </source>
</evidence>
<dbReference type="Gene3D" id="3.40.50.150">
    <property type="entry name" value="Vaccinia Virus protein VP39"/>
    <property type="match status" value="1"/>
</dbReference>
<dbReference type="SUPFAM" id="SSF53335">
    <property type="entry name" value="S-adenosyl-L-methionine-dependent methyltransferases"/>
    <property type="match status" value="1"/>
</dbReference>
<reference evidence="7 8" key="1">
    <citation type="submission" date="2022-06" db="EMBL/GenBank/DDBJ databases">
        <title>Endosaccharibacter gen. nov., sp. nov., endophytic bacteria isolated from sugarcane.</title>
        <authorList>
            <person name="Pitiwittayakul N."/>
            <person name="Yukphan P."/>
            <person name="Charoenyingcharoen P."/>
            <person name="Tanasupawat S."/>
        </authorList>
    </citation>
    <scope>NUCLEOTIDE SEQUENCE [LARGE SCALE GENOMIC DNA]</scope>
    <source>
        <strain evidence="7 8">KSS8</strain>
    </source>
</reference>
<proteinExistence type="inferred from homology"/>
<dbReference type="InterPro" id="IPR012340">
    <property type="entry name" value="NA-bd_OB-fold"/>
</dbReference>
<feature type="binding site" evidence="6">
    <location>
        <position position="297"/>
    </location>
    <ligand>
        <name>S-adenosyl-L-methionine</name>
        <dbReference type="ChEBI" id="CHEBI:59789"/>
    </ligand>
</feature>
<evidence type="ECO:0000256" key="1">
    <source>
        <dbReference type="ARBA" id="ARBA00022485"/>
    </source>
</evidence>
<dbReference type="EMBL" id="JAMSKV010000003">
    <property type="protein sequence ID" value="MCQ8277704.1"/>
    <property type="molecule type" value="Genomic_DNA"/>
</dbReference>
<sequence length="444" mass="47069">MSGTIPASMQAEFRARIDQLGADGDGVCRAEGAPIHVRYALSGETVLAEPIPGRNRAVAIEVIEPSPYRVRPPCSLFGRCGGCVLQHQSSEATLRWKVEQVSAALRTAGFGLPDQIDTAQSAPYTRRRMDLAIRRLHGGALLIGLHERGNETVVDLDECHVLEPALFALLRGLRGVLARVQAVRREGSLLVNALDGGADLLIATDGPLNARDRAILAAFATENAIPRIAWRAEGTQDTPEIISQTAPVSHRFGDATVQPPPGAFLQATASGEAAILAAVLAGLPPKLPRSGRIVELYAGCGTISFALAERARVLALEGHAAALEALRSAAGGRRIETGLRDLNRQPLLAKDFAGVGAIVLDPPHAGAGAQMREIAASGVGHVIYVSCNPAALQRDASQLADSGYVLEKVSVIDQFLWSARIEAVCVFTRKVVVRRGPMPRPNRG</sequence>
<keyword evidence="8" id="KW-1185">Reference proteome</keyword>
<name>A0ABT1W4D1_9PROT</name>
<keyword evidence="3 6" id="KW-0808">Transferase</keyword>
<dbReference type="GO" id="GO:0032259">
    <property type="term" value="P:methylation"/>
    <property type="evidence" value="ECO:0007669"/>
    <property type="project" value="UniProtKB-KW"/>
</dbReference>
<keyword evidence="1" id="KW-0408">Iron</keyword>
<dbReference type="PANTHER" id="PTHR11061:SF49">
    <property type="entry name" value="23S RRNA (URACIL(1939)-C(5))-METHYLTRANSFERASE RLMD"/>
    <property type="match status" value="1"/>
</dbReference>
<protein>
    <submittedName>
        <fullName evidence="7">Class I SAM-dependent RNA methyltransferase</fullName>
    </submittedName>
</protein>
<comment type="similarity">
    <text evidence="6">Belongs to the class I-like SAM-binding methyltransferase superfamily. RNA M5U methyltransferase family.</text>
</comment>
<evidence type="ECO:0000313" key="8">
    <source>
        <dbReference type="Proteomes" id="UP001524587"/>
    </source>
</evidence>
<comment type="caution">
    <text evidence="7">The sequence shown here is derived from an EMBL/GenBank/DDBJ whole genome shotgun (WGS) entry which is preliminary data.</text>
</comment>